<keyword evidence="4" id="KW-0732">Signal</keyword>
<dbReference type="AlphaFoldDB" id="A0A200PYU8"/>
<dbReference type="GO" id="GO:0016788">
    <property type="term" value="F:hydrolase activity, acting on ester bonds"/>
    <property type="evidence" value="ECO:0007669"/>
    <property type="project" value="InterPro"/>
</dbReference>
<dbReference type="InterPro" id="IPR035669">
    <property type="entry name" value="SGNH_plant_lipase-like"/>
</dbReference>
<reference evidence="5 6" key="1">
    <citation type="journal article" date="2017" name="Mol. Plant">
        <title>The Genome of Medicinal Plant Macleaya cordata Provides New Insights into Benzylisoquinoline Alkaloids Metabolism.</title>
        <authorList>
            <person name="Liu X."/>
            <person name="Liu Y."/>
            <person name="Huang P."/>
            <person name="Ma Y."/>
            <person name="Qing Z."/>
            <person name="Tang Q."/>
            <person name="Cao H."/>
            <person name="Cheng P."/>
            <person name="Zheng Y."/>
            <person name="Yuan Z."/>
            <person name="Zhou Y."/>
            <person name="Liu J."/>
            <person name="Tang Z."/>
            <person name="Zhuo Y."/>
            <person name="Zhang Y."/>
            <person name="Yu L."/>
            <person name="Huang J."/>
            <person name="Yang P."/>
            <person name="Peng Q."/>
            <person name="Zhang J."/>
            <person name="Jiang W."/>
            <person name="Zhang Z."/>
            <person name="Lin K."/>
            <person name="Ro D.K."/>
            <person name="Chen X."/>
            <person name="Xiong X."/>
            <person name="Shang Y."/>
            <person name="Huang S."/>
            <person name="Zeng J."/>
        </authorList>
    </citation>
    <scope>NUCLEOTIDE SEQUENCE [LARGE SCALE GENOMIC DNA]</scope>
    <source>
        <strain evidence="6">cv. BLH2017</strain>
        <tissue evidence="5">Root</tissue>
    </source>
</reference>
<keyword evidence="3" id="KW-0442">Lipid degradation</keyword>
<dbReference type="SUPFAM" id="SSF52266">
    <property type="entry name" value="SGNH hydrolase"/>
    <property type="match status" value="1"/>
</dbReference>
<dbReference type="OrthoDB" id="1600564at2759"/>
<feature type="signal peptide" evidence="4">
    <location>
        <begin position="1"/>
        <end position="23"/>
    </location>
</feature>
<dbReference type="GO" id="GO:0016042">
    <property type="term" value="P:lipid catabolic process"/>
    <property type="evidence" value="ECO:0007669"/>
    <property type="project" value="UniProtKB-KW"/>
</dbReference>
<evidence type="ECO:0000313" key="6">
    <source>
        <dbReference type="Proteomes" id="UP000195402"/>
    </source>
</evidence>
<evidence type="ECO:0000256" key="1">
    <source>
        <dbReference type="ARBA" id="ARBA00008668"/>
    </source>
</evidence>
<dbReference type="FunCoup" id="A0A200PYU8">
    <property type="interactions" value="39"/>
</dbReference>
<feature type="chain" id="PRO_5013256182" evidence="4">
    <location>
        <begin position="24"/>
        <end position="364"/>
    </location>
</feature>
<dbReference type="PANTHER" id="PTHR45648">
    <property type="entry name" value="GDSL LIPASE/ACYLHYDROLASE FAMILY PROTEIN (AFU_ORTHOLOGUE AFUA_4G14700)"/>
    <property type="match status" value="1"/>
</dbReference>
<evidence type="ECO:0000256" key="3">
    <source>
        <dbReference type="ARBA" id="ARBA00022963"/>
    </source>
</evidence>
<dbReference type="InterPro" id="IPR036514">
    <property type="entry name" value="SGNH_hydro_sf"/>
</dbReference>
<accession>A0A200PYU8</accession>
<evidence type="ECO:0000256" key="4">
    <source>
        <dbReference type="SAM" id="SignalP"/>
    </source>
</evidence>
<gene>
    <name evidence="5" type="ORF">BVC80_205g20</name>
</gene>
<dbReference type="Gene3D" id="3.40.50.1110">
    <property type="entry name" value="SGNH hydrolase"/>
    <property type="match status" value="1"/>
</dbReference>
<comment type="caution">
    <text evidence="5">The sequence shown here is derived from an EMBL/GenBank/DDBJ whole genome shotgun (WGS) entry which is preliminary data.</text>
</comment>
<dbReference type="Pfam" id="PF00657">
    <property type="entry name" value="Lipase_GDSL"/>
    <property type="match status" value="1"/>
</dbReference>
<dbReference type="InParanoid" id="A0A200PYU8"/>
<keyword evidence="3" id="KW-0443">Lipid metabolism</keyword>
<evidence type="ECO:0000256" key="2">
    <source>
        <dbReference type="ARBA" id="ARBA00022801"/>
    </source>
</evidence>
<comment type="similarity">
    <text evidence="1">Belongs to the 'GDSL' lipolytic enzyme family.</text>
</comment>
<dbReference type="OMA" id="PIARYCK"/>
<keyword evidence="2" id="KW-0378">Hydrolase</keyword>
<name>A0A200PYU8_MACCD</name>
<dbReference type="CDD" id="cd01837">
    <property type="entry name" value="SGNH_plant_lipase_like"/>
    <property type="match status" value="1"/>
</dbReference>
<dbReference type="PANTHER" id="PTHR45648:SF106">
    <property type="entry name" value="ANTHER-SPECIFIC PROLINE-RICH PROTEIN APG"/>
    <property type="match status" value="1"/>
</dbReference>
<dbReference type="InterPro" id="IPR001087">
    <property type="entry name" value="GDSL"/>
</dbReference>
<proteinExistence type="inferred from homology"/>
<protein>
    <submittedName>
        <fullName evidence="5">Lipase</fullName>
    </submittedName>
</protein>
<sequence>MAYHISLLCFSIFLFFTFTYTEGQEGIPGVIVFGDSLLDVGNNNHLDLSLAKANFPHNGVDFAGEKATGRFSNGKNAADFLAEKLGLPTSPPYLSIKTASNKTKVVLEGGGISFASGGAGILNETNKIFRQSISFNEQIEYYSRIHGGLMQQLGTVAAKSYLAKSIFLISMGSNDILGFFDPNSKLREEYTPQQYINTLMLTLRGQLKRTYDLGARKFAVIGVGLIGCCPSLRSKNETGGCNNVANFWSVKYNEGVKSLLQELKAELKDINYSIFFTYDIIVDFVRQPALYGFSEVKTACCGRGKFNAEVPCLPIARYCKNRRIYLFWDLYHPTEAAAQIVIDRFFNGTQQYVHPINVKQLLAM</sequence>
<dbReference type="Proteomes" id="UP000195402">
    <property type="component" value="Unassembled WGS sequence"/>
</dbReference>
<keyword evidence="6" id="KW-1185">Reference proteome</keyword>
<dbReference type="EMBL" id="MVGT01003688">
    <property type="protein sequence ID" value="OVA03390.1"/>
    <property type="molecule type" value="Genomic_DNA"/>
</dbReference>
<organism evidence="5 6">
    <name type="scientific">Macleaya cordata</name>
    <name type="common">Five-seeded plume-poppy</name>
    <name type="synonym">Bocconia cordata</name>
    <dbReference type="NCBI Taxonomy" id="56857"/>
    <lineage>
        <taxon>Eukaryota</taxon>
        <taxon>Viridiplantae</taxon>
        <taxon>Streptophyta</taxon>
        <taxon>Embryophyta</taxon>
        <taxon>Tracheophyta</taxon>
        <taxon>Spermatophyta</taxon>
        <taxon>Magnoliopsida</taxon>
        <taxon>Ranunculales</taxon>
        <taxon>Papaveraceae</taxon>
        <taxon>Papaveroideae</taxon>
        <taxon>Macleaya</taxon>
    </lineage>
</organism>
<evidence type="ECO:0000313" key="5">
    <source>
        <dbReference type="EMBL" id="OVA03390.1"/>
    </source>
</evidence>
<dbReference type="InterPro" id="IPR051058">
    <property type="entry name" value="GDSL_Est/Lipase"/>
</dbReference>